<dbReference type="GO" id="GO:0032797">
    <property type="term" value="C:SMN complex"/>
    <property type="evidence" value="ECO:0007669"/>
    <property type="project" value="TreeGrafter"/>
</dbReference>
<dbReference type="PANTHER" id="PTHR12794:SF0">
    <property type="entry name" value="GEM-ASSOCIATED PROTEIN 2"/>
    <property type="match status" value="1"/>
</dbReference>
<name>A0AAD5YHC9_9APHY</name>
<comment type="similarity">
    <text evidence="1">Belongs to the gemin-2 family.</text>
</comment>
<dbReference type="Gene3D" id="1.20.58.1070">
    <property type="match status" value="1"/>
</dbReference>
<evidence type="ECO:0000313" key="3">
    <source>
        <dbReference type="EMBL" id="KAJ3488793.1"/>
    </source>
</evidence>
<comment type="caution">
    <text evidence="3">The sequence shown here is derived from an EMBL/GenBank/DDBJ whole genome shotgun (WGS) entry which is preliminary data.</text>
</comment>
<organism evidence="3 4">
    <name type="scientific">Meripilus lineatus</name>
    <dbReference type="NCBI Taxonomy" id="2056292"/>
    <lineage>
        <taxon>Eukaryota</taxon>
        <taxon>Fungi</taxon>
        <taxon>Dikarya</taxon>
        <taxon>Basidiomycota</taxon>
        <taxon>Agaricomycotina</taxon>
        <taxon>Agaricomycetes</taxon>
        <taxon>Polyporales</taxon>
        <taxon>Meripilaceae</taxon>
        <taxon>Meripilus</taxon>
    </lineage>
</organism>
<feature type="region of interest" description="Disordered" evidence="2">
    <location>
        <begin position="1"/>
        <end position="25"/>
    </location>
</feature>
<keyword evidence="4" id="KW-1185">Reference proteome</keyword>
<dbReference type="EMBL" id="JANAWD010000059">
    <property type="protein sequence ID" value="KAJ3488793.1"/>
    <property type="molecule type" value="Genomic_DNA"/>
</dbReference>
<evidence type="ECO:0000256" key="1">
    <source>
        <dbReference type="ARBA" id="ARBA00025758"/>
    </source>
</evidence>
<dbReference type="Pfam" id="PF04938">
    <property type="entry name" value="SIP1"/>
    <property type="match status" value="1"/>
</dbReference>
<feature type="region of interest" description="Disordered" evidence="2">
    <location>
        <begin position="150"/>
        <end position="181"/>
    </location>
</feature>
<dbReference type="PRINTS" id="PR02039">
    <property type="entry name" value="SPLICEFRBRR1"/>
</dbReference>
<evidence type="ECO:0000256" key="2">
    <source>
        <dbReference type="SAM" id="MobiDB-lite"/>
    </source>
</evidence>
<dbReference type="GO" id="GO:0000387">
    <property type="term" value="P:spliceosomal snRNP assembly"/>
    <property type="evidence" value="ECO:0007669"/>
    <property type="project" value="InterPro"/>
</dbReference>
<reference evidence="3" key="1">
    <citation type="submission" date="2022-07" db="EMBL/GenBank/DDBJ databases">
        <title>Genome Sequence of Physisporinus lineatus.</title>
        <authorList>
            <person name="Buettner E."/>
        </authorList>
    </citation>
    <scope>NUCLEOTIDE SEQUENCE</scope>
    <source>
        <strain evidence="3">VT162</strain>
    </source>
</reference>
<feature type="compositionally biased region" description="Basic residues" evidence="2">
    <location>
        <begin position="154"/>
        <end position="163"/>
    </location>
</feature>
<dbReference type="Proteomes" id="UP001212997">
    <property type="component" value="Unassembled WGS sequence"/>
</dbReference>
<evidence type="ECO:0000313" key="4">
    <source>
        <dbReference type="Proteomes" id="UP001212997"/>
    </source>
</evidence>
<dbReference type="InterPro" id="IPR035426">
    <property type="entry name" value="Gemin2/Brr1"/>
</dbReference>
<dbReference type="InterPro" id="IPR023251">
    <property type="entry name" value="Brr1"/>
</dbReference>
<dbReference type="GO" id="GO:0030532">
    <property type="term" value="C:small nuclear ribonucleoprotein complex"/>
    <property type="evidence" value="ECO:0007669"/>
    <property type="project" value="InterPro"/>
</dbReference>
<dbReference type="PANTHER" id="PTHR12794">
    <property type="entry name" value="GEMIN2"/>
    <property type="match status" value="1"/>
</dbReference>
<dbReference type="AlphaFoldDB" id="A0AAD5YHC9"/>
<gene>
    <name evidence="3" type="ORF">NLI96_g2579</name>
</gene>
<protein>
    <submittedName>
        <fullName evidence="3">Uncharacterized protein</fullName>
    </submittedName>
</protein>
<proteinExistence type="inferred from homology"/>
<feature type="region of interest" description="Disordered" evidence="2">
    <location>
        <begin position="203"/>
        <end position="229"/>
    </location>
</feature>
<accession>A0AAD5YHC9</accession>
<sequence length="387" mass="43967">MESGMKRKWSNLDDEDEDEPTLGKQVLPVANLPLDFSGEPLDGLQYLFTVRRDARTLPHVTRAPNPYEVKEVPRAEDPSLAASAIRHSGLPSEEWKKLFLQRFRNFRKNSVQSTIHVSQPQGLPSQRNIPDKKERDAWWAFLSGRPDNEWNPPKRMKVPKALKQKSQTRGMRAFPVESPGSESDLVQTYRLNEEDEVELATTLDPGDFLPTPSSTPAPEAPELGTSTSSIGNLAVPQFSDNDSVDCPREPTPSLLKSIDHRYALHLIMYFSYWINLNLEQPQQQNSFINECHAKWIFVLLSRVDEFVSAEEMSQLRSLARACMGLLKQTLTHSNKTSVRNVYSDSEVIDEVQMGASSWWIIITAVVGIWGQHDLWSDAENVLRELDQ</sequence>